<keyword evidence="1" id="KW-0694">RNA-binding</keyword>
<dbReference type="InterPro" id="IPR035979">
    <property type="entry name" value="RBD_domain_sf"/>
</dbReference>
<dbReference type="Proteomes" id="UP000027002">
    <property type="component" value="Chromosome 3"/>
</dbReference>
<feature type="compositionally biased region" description="Polar residues" evidence="2">
    <location>
        <begin position="380"/>
        <end position="402"/>
    </location>
</feature>
<sequence>MTLTYIRQRQKQACSEDGASGSSTSSAFLVGSSVDDDVFTQVSGEVVVGPDQVADAQFEALTHNATKVDAQGIYPGTACMFVANLSQPYDDEKLELEVTKAFSQFGEVWVKIKRDGNQMPFAFCQFTKDDHARNAEKFGKGMAILGRPCRTEMARAHSSDLLGQLGEVAKAEYLPDAMQKSLNIPPAVLVTYKMYDNRREPVKYFAQNPNFRVIANDPKRGSDLTTTPPAGPKWDGARVMEQYDKDRRSAFIGNLPLSMTEELLRTMTSSCGEVVHVQLYKKLIPGANGQKHCFGFVEFTRPDAPDDLVTAMNASTIDGYCIRVERKQSRTFSTPQRVPGQLRHVRSTIPRRRPSAFFETEQTDEFEATSPTGHLGAASHSMTCNLRSQTDISSAPQESQPDSLGADGISTDEHDAPSKKVVEFQMSNDKPSSPTVTIEAARVLGQSTTSPKTPNRTALADVQGKNPSTVALEGAHVSMPSPMAWMPAYAPYGYPYVGAPMTPQAAPGMVYGGYMGPHYYGTMYDMFGNLIVSPTPMLSPYPPSQALDEEIDGPEGRKGSH</sequence>
<keyword evidence="5" id="KW-1185">Reference proteome</keyword>
<evidence type="ECO:0000256" key="1">
    <source>
        <dbReference type="PROSITE-ProRule" id="PRU00176"/>
    </source>
</evidence>
<proteinExistence type="predicted"/>
<dbReference type="PANTHER" id="PTHR15241:SF304">
    <property type="entry name" value="RRM DOMAIN-CONTAINING PROTEIN"/>
    <property type="match status" value="1"/>
</dbReference>
<evidence type="ECO:0000313" key="4">
    <source>
        <dbReference type="EMBL" id="QUC19874.1"/>
    </source>
</evidence>
<dbReference type="PROSITE" id="PS50102">
    <property type="entry name" value="RRM"/>
    <property type="match status" value="2"/>
</dbReference>
<name>A0A8E5HRL3_USTVR</name>
<accession>A0A8E5HRL3</accession>
<dbReference type="GO" id="GO:0003723">
    <property type="term" value="F:RNA binding"/>
    <property type="evidence" value="ECO:0007669"/>
    <property type="project" value="UniProtKB-UniRule"/>
</dbReference>
<dbReference type="EMBL" id="CP072755">
    <property type="protein sequence ID" value="QUC19874.1"/>
    <property type="molecule type" value="Genomic_DNA"/>
</dbReference>
<dbReference type="PANTHER" id="PTHR15241">
    <property type="entry name" value="TRANSFORMER-2-RELATED"/>
    <property type="match status" value="1"/>
</dbReference>
<dbReference type="SUPFAM" id="SSF54928">
    <property type="entry name" value="RNA-binding domain, RBD"/>
    <property type="match status" value="2"/>
</dbReference>
<dbReference type="GeneID" id="66064893"/>
<evidence type="ECO:0000259" key="3">
    <source>
        <dbReference type="PROSITE" id="PS50102"/>
    </source>
</evidence>
<dbReference type="Gene3D" id="3.30.70.330">
    <property type="match status" value="2"/>
</dbReference>
<reference evidence="4" key="1">
    <citation type="submission" date="2020-03" db="EMBL/GenBank/DDBJ databases">
        <title>A mixture of massive structural variations and highly conserved coding sequences in Ustilaginoidea virens genome.</title>
        <authorList>
            <person name="Zhang K."/>
            <person name="Zhao Z."/>
            <person name="Zhang Z."/>
            <person name="Li Y."/>
            <person name="Hsiang T."/>
            <person name="Sun W."/>
        </authorList>
    </citation>
    <scope>NUCLEOTIDE SEQUENCE</scope>
    <source>
        <strain evidence="4">UV-8b</strain>
    </source>
</reference>
<feature type="region of interest" description="Disordered" evidence="2">
    <location>
        <begin position="347"/>
        <end position="414"/>
    </location>
</feature>
<evidence type="ECO:0000313" key="5">
    <source>
        <dbReference type="Proteomes" id="UP000027002"/>
    </source>
</evidence>
<dbReference type="OrthoDB" id="410044at2759"/>
<feature type="domain" description="RRM" evidence="3">
    <location>
        <begin position="78"/>
        <end position="156"/>
    </location>
</feature>
<dbReference type="SMART" id="SM00360">
    <property type="entry name" value="RRM"/>
    <property type="match status" value="2"/>
</dbReference>
<feature type="domain" description="RRM" evidence="3">
    <location>
        <begin position="248"/>
        <end position="329"/>
    </location>
</feature>
<evidence type="ECO:0000256" key="2">
    <source>
        <dbReference type="SAM" id="MobiDB-lite"/>
    </source>
</evidence>
<protein>
    <recommendedName>
        <fullName evidence="3">RRM domain-containing protein</fullName>
    </recommendedName>
</protein>
<organism evidence="4 5">
    <name type="scientific">Ustilaginoidea virens</name>
    <name type="common">Rice false smut fungus</name>
    <name type="synonym">Villosiclava virens</name>
    <dbReference type="NCBI Taxonomy" id="1159556"/>
    <lineage>
        <taxon>Eukaryota</taxon>
        <taxon>Fungi</taxon>
        <taxon>Dikarya</taxon>
        <taxon>Ascomycota</taxon>
        <taxon>Pezizomycotina</taxon>
        <taxon>Sordariomycetes</taxon>
        <taxon>Hypocreomycetidae</taxon>
        <taxon>Hypocreales</taxon>
        <taxon>Clavicipitaceae</taxon>
        <taxon>Ustilaginoidea</taxon>
    </lineage>
</organism>
<dbReference type="RefSeq" id="XP_042997547.1">
    <property type="nucleotide sequence ID" value="XM_043141613.1"/>
</dbReference>
<dbReference type="CDD" id="cd00590">
    <property type="entry name" value="RRM_SF"/>
    <property type="match status" value="1"/>
</dbReference>
<dbReference type="KEGG" id="uvi:66064893"/>
<feature type="region of interest" description="Disordered" evidence="2">
    <location>
        <begin position="541"/>
        <end position="561"/>
    </location>
</feature>
<dbReference type="Pfam" id="PF00076">
    <property type="entry name" value="RRM_1"/>
    <property type="match status" value="2"/>
</dbReference>
<dbReference type="AlphaFoldDB" id="A0A8E5HRL3"/>
<gene>
    <name evidence="4" type="ORF">UV8b_04115</name>
</gene>
<dbReference type="InterPro" id="IPR012677">
    <property type="entry name" value="Nucleotide-bd_a/b_plait_sf"/>
</dbReference>
<dbReference type="InterPro" id="IPR000504">
    <property type="entry name" value="RRM_dom"/>
</dbReference>